<dbReference type="Proteomes" id="UP001234202">
    <property type="component" value="Unassembled WGS sequence"/>
</dbReference>
<evidence type="ECO:0000313" key="1">
    <source>
        <dbReference type="EMBL" id="KAJ9121443.1"/>
    </source>
</evidence>
<sequence>MADDQDDSDRGLRASSSRLPEAGELLMGATLVIRIGLGNGTSRLVETGSSALLDDCPQVVGLWEIGHSLRSMSEEKVKMRIDHRTGDTGQTQNGRAKRALQEAVGINHVVQGEESAVETGSTASVALNWSQLAQELPQLCSVARIASVCMGMQNTSRFGDPVEVGIVSMMEMQCVFSKFKECFGRLLPVSDYLFGCNVQQLPNHPFIRAAIIHHVAARGGQTALLSRQQCLRIYDCIQDHLLAVQSAEPSRDILRALLILSYCSNRQYAPTFAVPDCFKAAALAYDMAKDLCLDYTIAKLPTLRPADLKEEWNKRLLDNAALWYAIAHRYTWMKLLRSVGMDTHFSSDRSVSNTLSSVFLRESKSEILEHLFAESALLEILSPLAPHFRKYIGHFASPYNPMEYEEGQSRIEAAHARFTIWRADHRSSPLKSMEELLTSSYYVQFCLCMKVSTLIQALPKPLHPNFMTSLQHRNGQALIACAADLLERIAAVKINFGTIPHYFLDLTFLPLGIARSYNLADMTSDNFALSRKTLDYVSKRLRAAHYSIPAVLPRFDTAISGLPEETFTPSDTLTQADHLHTLDYSAWQLQQEYPMLVPQPLPEFLQGMLHSDFAAWPASLEPFGLGTMMWPGSEAVPSVMTPLQFTGNNS</sequence>
<reference evidence="1" key="1">
    <citation type="submission" date="2023-04" db="EMBL/GenBank/DDBJ databases">
        <title>Draft Genome sequencing of Naganishia species isolated from polar environments using Oxford Nanopore Technology.</title>
        <authorList>
            <person name="Leo P."/>
            <person name="Venkateswaran K."/>
        </authorList>
    </citation>
    <scope>NUCLEOTIDE SEQUENCE</scope>
    <source>
        <strain evidence="1">DBVPG 5303</strain>
    </source>
</reference>
<protein>
    <submittedName>
        <fullName evidence="1">Uncharacterized protein</fullName>
    </submittedName>
</protein>
<gene>
    <name evidence="1" type="ORF">QFC24_004781</name>
</gene>
<accession>A0ACC2XCT0</accession>
<dbReference type="EMBL" id="JASBWV010000017">
    <property type="protein sequence ID" value="KAJ9121443.1"/>
    <property type="molecule type" value="Genomic_DNA"/>
</dbReference>
<organism evidence="1 2">
    <name type="scientific">Naganishia onofrii</name>
    <dbReference type="NCBI Taxonomy" id="1851511"/>
    <lineage>
        <taxon>Eukaryota</taxon>
        <taxon>Fungi</taxon>
        <taxon>Dikarya</taxon>
        <taxon>Basidiomycota</taxon>
        <taxon>Agaricomycotina</taxon>
        <taxon>Tremellomycetes</taxon>
        <taxon>Filobasidiales</taxon>
        <taxon>Filobasidiaceae</taxon>
        <taxon>Naganishia</taxon>
    </lineage>
</organism>
<keyword evidence="2" id="KW-1185">Reference proteome</keyword>
<proteinExistence type="predicted"/>
<evidence type="ECO:0000313" key="2">
    <source>
        <dbReference type="Proteomes" id="UP001234202"/>
    </source>
</evidence>
<name>A0ACC2XCT0_9TREE</name>
<comment type="caution">
    <text evidence="1">The sequence shown here is derived from an EMBL/GenBank/DDBJ whole genome shotgun (WGS) entry which is preliminary data.</text>
</comment>